<gene>
    <name evidence="1" type="ORF">EB1_05820</name>
</gene>
<evidence type="ECO:0000313" key="1">
    <source>
        <dbReference type="EMBL" id="GEM50792.1"/>
    </source>
</evidence>
<name>A0A511NDB0_9FLAO</name>
<evidence type="ECO:0000313" key="2">
    <source>
        <dbReference type="Proteomes" id="UP000321245"/>
    </source>
</evidence>
<dbReference type="AlphaFoldDB" id="A0A511NDB0"/>
<comment type="caution">
    <text evidence="1">The sequence shown here is derived from an EMBL/GenBank/DDBJ whole genome shotgun (WGS) entry which is preliminary data.</text>
</comment>
<dbReference type="PROSITE" id="PS51257">
    <property type="entry name" value="PROKAR_LIPOPROTEIN"/>
    <property type="match status" value="1"/>
</dbReference>
<evidence type="ECO:0008006" key="3">
    <source>
        <dbReference type="Google" id="ProtNLM"/>
    </source>
</evidence>
<sequence>MHIREIKKAKEQPMSRLFILFITIALFSCRGPSDHKTQQGTDTVHADSKMVQTAVSCEQLLSNLVRSSNAVAFTHFNDTVVQARIAYLTPEKATIKLYVINDISETPSEKRVTEHAVGWLELYRQTGKLLDITNDPDNPQVLQYDTTLLQKNDWYKLCNTGAPIAKPGAGAVSNDVMLAEDIRFNGKLKRFFTRRDFEKVFGQPDSIKRLSEEAPCVTIFDTEAPDDTYCYKNGSRFETSNDSVAVDEFWFRNGNFITYKGIRIDTHTTMNAIEQLFPTAVKGRLGMDKEGKLWVIQLKEDEKGISDGHIKLFFKDGRVYFMHWWFPC</sequence>
<dbReference type="Proteomes" id="UP000321245">
    <property type="component" value="Unassembled WGS sequence"/>
</dbReference>
<proteinExistence type="predicted"/>
<accession>A0A511NDB0</accession>
<dbReference type="EMBL" id="BJXC01000002">
    <property type="protein sequence ID" value="GEM50792.1"/>
    <property type="molecule type" value="Genomic_DNA"/>
</dbReference>
<organism evidence="1 2">
    <name type="scientific">Empedobacter brevis NBRC 14943 = ATCC 43319</name>
    <dbReference type="NCBI Taxonomy" id="1218108"/>
    <lineage>
        <taxon>Bacteria</taxon>
        <taxon>Pseudomonadati</taxon>
        <taxon>Bacteroidota</taxon>
        <taxon>Flavobacteriia</taxon>
        <taxon>Flavobacteriales</taxon>
        <taxon>Weeksellaceae</taxon>
        <taxon>Empedobacter</taxon>
    </lineage>
</organism>
<keyword evidence="2" id="KW-1185">Reference proteome</keyword>
<dbReference type="STRING" id="1218108.GCA_000382425_00414"/>
<protein>
    <recommendedName>
        <fullName evidence="3">Lipoprotein</fullName>
    </recommendedName>
</protein>
<reference evidence="1 2" key="1">
    <citation type="submission" date="2019-07" db="EMBL/GenBank/DDBJ databases">
        <title>Whole genome shotgun sequence of Empedobacter brevis NBRC 14943.</title>
        <authorList>
            <person name="Hosoyama A."/>
            <person name="Uohara A."/>
            <person name="Ohji S."/>
            <person name="Ichikawa N."/>
        </authorList>
    </citation>
    <scope>NUCLEOTIDE SEQUENCE [LARGE SCALE GENOMIC DNA]</scope>
    <source>
        <strain evidence="1 2">NBRC 14943</strain>
    </source>
</reference>